<organism evidence="1">
    <name type="scientific">marine sediment metagenome</name>
    <dbReference type="NCBI Taxonomy" id="412755"/>
    <lineage>
        <taxon>unclassified sequences</taxon>
        <taxon>metagenomes</taxon>
        <taxon>ecological metagenomes</taxon>
    </lineage>
</organism>
<dbReference type="AlphaFoldDB" id="A0A0F9X485"/>
<dbReference type="EMBL" id="LAZR01000084">
    <property type="protein sequence ID" value="KKN93656.1"/>
    <property type="molecule type" value="Genomic_DNA"/>
</dbReference>
<reference evidence="1" key="1">
    <citation type="journal article" date="2015" name="Nature">
        <title>Complex archaea that bridge the gap between prokaryotes and eukaryotes.</title>
        <authorList>
            <person name="Spang A."/>
            <person name="Saw J.H."/>
            <person name="Jorgensen S.L."/>
            <person name="Zaremba-Niedzwiedzka K."/>
            <person name="Martijn J."/>
            <person name="Lind A.E."/>
            <person name="van Eijk R."/>
            <person name="Schleper C."/>
            <person name="Guy L."/>
            <person name="Ettema T.J."/>
        </authorList>
    </citation>
    <scope>NUCLEOTIDE SEQUENCE</scope>
</reference>
<gene>
    <name evidence="1" type="ORF">LCGC14_0194880</name>
</gene>
<protein>
    <submittedName>
        <fullName evidence="1">Uncharacterized protein</fullName>
    </submittedName>
</protein>
<comment type="caution">
    <text evidence="1">The sequence shown here is derived from an EMBL/GenBank/DDBJ whole genome shotgun (WGS) entry which is preliminary data.</text>
</comment>
<accession>A0A0F9X485</accession>
<evidence type="ECO:0000313" key="1">
    <source>
        <dbReference type="EMBL" id="KKN93656.1"/>
    </source>
</evidence>
<proteinExistence type="predicted"/>
<name>A0A0F9X485_9ZZZZ</name>
<sequence length="87" mass="10354">MDNTVAPLDLREITLRKEIAHALEVLMEYYERQASLEERDAEIEFCCGLNARNPCLYCNDPDDEGDYYLVWFRNSSCRAVRRLFYIH</sequence>